<sequence length="158" mass="17691">MAVEIERRFLVRRDIRPLCRNGLSIVQGYLPSDDGRTVRVRVAGPDATLTVKGPRRGLCREEVEHQIPLDLALGLLRHSCRRGLIEKTRYLAHHHGLCWEIDVFGGENAGLVIAEVELSHPDQVVPLPDWVGAEITHRAAYSNSALSRSPIRHWVNAA</sequence>
<name>A0A060DSL8_9PROT</name>
<dbReference type="PIRSF" id="PIRSF016487">
    <property type="entry name" value="CYTH_UCP016487"/>
    <property type="match status" value="1"/>
</dbReference>
<dbReference type="InterPro" id="IPR033469">
    <property type="entry name" value="CYTH-like_dom_sf"/>
</dbReference>
<dbReference type="PANTHER" id="PTHR40114">
    <property type="entry name" value="SLR0698 PROTEIN"/>
    <property type="match status" value="1"/>
</dbReference>
<reference evidence="3 4" key="1">
    <citation type="journal article" date="2014" name="Genome Announc.">
        <title>Complete Genome Sequence of the Model Rhizosphere Strain Azospirillum brasilense Az39, Successfully Applied in Agriculture.</title>
        <authorList>
            <person name="Rivera D."/>
            <person name="Revale S."/>
            <person name="Molina R."/>
            <person name="Gualpa J."/>
            <person name="Puente M."/>
            <person name="Maroniche G."/>
            <person name="Paris G."/>
            <person name="Baker D."/>
            <person name="Clavijo B."/>
            <person name="McLay K."/>
            <person name="Spaepen S."/>
            <person name="Perticari A."/>
            <person name="Vazquez M."/>
            <person name="Wisniewski-Dye F."/>
            <person name="Watkins C."/>
            <person name="Martinez-Abarca F."/>
            <person name="Vanderleyden J."/>
            <person name="Cassan F."/>
        </authorList>
    </citation>
    <scope>NUCLEOTIDE SEQUENCE [LARGE SCALE GENOMIC DNA]</scope>
    <source>
        <strain evidence="3 4">Az39</strain>
        <plasmid evidence="3">AbAZ39_p1</plasmid>
    </source>
</reference>
<dbReference type="PROSITE" id="PS51707">
    <property type="entry name" value="CYTH"/>
    <property type="match status" value="1"/>
</dbReference>
<dbReference type="KEGG" id="abq:ABAZ39_18365"/>
<dbReference type="EMBL" id="CP007794">
    <property type="protein sequence ID" value="AIB13904.1"/>
    <property type="molecule type" value="Genomic_DNA"/>
</dbReference>
<keyword evidence="3" id="KW-0614">Plasmid</keyword>
<gene>
    <name evidence="3" type="ORF">ABAZ39_18365</name>
</gene>
<organism evidence="3 4">
    <name type="scientific">Azospirillum argentinense</name>
    <dbReference type="NCBI Taxonomy" id="2970906"/>
    <lineage>
        <taxon>Bacteria</taxon>
        <taxon>Pseudomonadati</taxon>
        <taxon>Pseudomonadota</taxon>
        <taxon>Alphaproteobacteria</taxon>
        <taxon>Rhodospirillales</taxon>
        <taxon>Azospirillaceae</taxon>
        <taxon>Azospirillum</taxon>
    </lineage>
</organism>
<accession>A0A060DSL8</accession>
<evidence type="ECO:0000259" key="2">
    <source>
        <dbReference type="PROSITE" id="PS51707"/>
    </source>
</evidence>
<dbReference type="Proteomes" id="UP000027186">
    <property type="component" value="Plasmid AbAZ39_p1"/>
</dbReference>
<dbReference type="InterPro" id="IPR023577">
    <property type="entry name" value="CYTH_domain"/>
</dbReference>
<proteinExistence type="predicted"/>
<dbReference type="PANTHER" id="PTHR40114:SF1">
    <property type="entry name" value="SLR0698 PROTEIN"/>
    <property type="match status" value="1"/>
</dbReference>
<dbReference type="CDD" id="cd07891">
    <property type="entry name" value="CYTH-like_CthTTM-like_1"/>
    <property type="match status" value="1"/>
</dbReference>
<dbReference type="RefSeq" id="WP_040134242.1">
    <property type="nucleotide sequence ID" value="NZ_CP007794.1"/>
</dbReference>
<feature type="domain" description="CYTH" evidence="2">
    <location>
        <begin position="2"/>
        <end position="149"/>
    </location>
</feature>
<dbReference type="Pfam" id="PF01928">
    <property type="entry name" value="CYTH"/>
    <property type="match status" value="1"/>
</dbReference>
<dbReference type="Gene3D" id="2.40.320.10">
    <property type="entry name" value="Hypothetical Protein Pfu-838710-001"/>
    <property type="match status" value="1"/>
</dbReference>
<dbReference type="SUPFAM" id="SSF55154">
    <property type="entry name" value="CYTH-like phosphatases"/>
    <property type="match status" value="1"/>
</dbReference>
<evidence type="ECO:0000313" key="3">
    <source>
        <dbReference type="EMBL" id="AIB13904.1"/>
    </source>
</evidence>
<evidence type="ECO:0000313" key="4">
    <source>
        <dbReference type="Proteomes" id="UP000027186"/>
    </source>
</evidence>
<protein>
    <recommendedName>
        <fullName evidence="2">CYTH domain-containing protein</fullName>
    </recommendedName>
</protein>
<dbReference type="AlphaFoldDB" id="A0A060DSL8"/>
<feature type="active site" description="Proton acceptor" evidence="1">
    <location>
        <position position="29"/>
    </location>
</feature>
<dbReference type="SMART" id="SM01118">
    <property type="entry name" value="CYTH"/>
    <property type="match status" value="1"/>
</dbReference>
<evidence type="ECO:0000256" key="1">
    <source>
        <dbReference type="PIRSR" id="PIRSR016487-1"/>
    </source>
</evidence>
<geneLocation type="plasmid" evidence="3 4">
    <name>AbAZ39_p1</name>
</geneLocation>
<dbReference type="InterPro" id="IPR012042">
    <property type="entry name" value="NeuTTM/CthTTM-like"/>
</dbReference>